<sequence>MRWTDLFDDLEAQLAAQEAAQVQGEVAEHTRAALGRVSLSERFLADLGARVRLSLRGGLVVEGALSEVASDWLVLQEDGAARPRELLIVTATVLSVSGLSGRSDAGRPSRVQRSLDLRQALRALSRDRALVRAHDLDGGLALGTIDRVGADHLDLSRHPDDLPRRDRDVFSVVSIPYQALVCVARS</sequence>
<dbReference type="RefSeq" id="WP_252619543.1">
    <property type="nucleotide sequence ID" value="NZ_CP099490.1"/>
</dbReference>
<proteinExistence type="predicted"/>
<evidence type="ECO:0000313" key="2">
    <source>
        <dbReference type="Proteomes" id="UP001056535"/>
    </source>
</evidence>
<evidence type="ECO:0000313" key="1">
    <source>
        <dbReference type="EMBL" id="USQ75277.1"/>
    </source>
</evidence>
<protein>
    <submittedName>
        <fullName evidence="1">Uncharacterized protein</fullName>
    </submittedName>
</protein>
<organism evidence="1 2">
    <name type="scientific">Ornithinimicrobium cryptoxanthini</name>
    <dbReference type="NCBI Taxonomy" id="2934161"/>
    <lineage>
        <taxon>Bacteria</taxon>
        <taxon>Bacillati</taxon>
        <taxon>Actinomycetota</taxon>
        <taxon>Actinomycetes</taxon>
        <taxon>Micrococcales</taxon>
        <taxon>Ornithinimicrobiaceae</taxon>
        <taxon>Ornithinimicrobium</taxon>
    </lineage>
</organism>
<accession>A0ABY4YEU2</accession>
<name>A0ABY4YEU2_9MICO</name>
<reference evidence="1" key="1">
    <citation type="submission" date="2022-06" db="EMBL/GenBank/DDBJ databases">
        <title>Ornithinimicrobium JY.X270.</title>
        <authorList>
            <person name="Huang Y."/>
        </authorList>
    </citation>
    <scope>NUCLEOTIDE SEQUENCE</scope>
    <source>
        <strain evidence="1">JY.X270</strain>
    </source>
</reference>
<gene>
    <name evidence="1" type="ORF">NF557_11660</name>
</gene>
<dbReference type="Proteomes" id="UP001056535">
    <property type="component" value="Chromosome"/>
</dbReference>
<keyword evidence="2" id="KW-1185">Reference proteome</keyword>
<dbReference type="EMBL" id="CP099490">
    <property type="protein sequence ID" value="USQ75277.1"/>
    <property type="molecule type" value="Genomic_DNA"/>
</dbReference>